<organism evidence="2 3">
    <name type="scientific">Qipengyuania algicida</name>
    <dbReference type="NCBI Taxonomy" id="1836209"/>
    <lineage>
        <taxon>Bacteria</taxon>
        <taxon>Pseudomonadati</taxon>
        <taxon>Pseudomonadota</taxon>
        <taxon>Alphaproteobacteria</taxon>
        <taxon>Sphingomonadales</taxon>
        <taxon>Erythrobacteraceae</taxon>
        <taxon>Qipengyuania</taxon>
    </lineage>
</organism>
<feature type="region of interest" description="Disordered" evidence="1">
    <location>
        <begin position="21"/>
        <end position="55"/>
    </location>
</feature>
<name>A0A845AEY9_9SPHN</name>
<evidence type="ECO:0000256" key="1">
    <source>
        <dbReference type="SAM" id="MobiDB-lite"/>
    </source>
</evidence>
<dbReference type="Pfam" id="PF10691">
    <property type="entry name" value="DUF2497"/>
    <property type="match status" value="1"/>
</dbReference>
<dbReference type="EMBL" id="WTYA01000002">
    <property type="protein sequence ID" value="MXP28047.1"/>
    <property type="molecule type" value="Genomic_DNA"/>
</dbReference>
<proteinExistence type="predicted"/>
<evidence type="ECO:0000313" key="2">
    <source>
        <dbReference type="EMBL" id="MXP28047.1"/>
    </source>
</evidence>
<dbReference type="RefSeq" id="WP_160752323.1">
    <property type="nucleotide sequence ID" value="NZ_WTYA01000002.1"/>
</dbReference>
<feature type="region of interest" description="Disordered" evidence="1">
    <location>
        <begin position="68"/>
        <end position="109"/>
    </location>
</feature>
<gene>
    <name evidence="2" type="ORF">GRI58_04325</name>
</gene>
<dbReference type="Proteomes" id="UP000439780">
    <property type="component" value="Unassembled WGS sequence"/>
</dbReference>
<reference evidence="2 3" key="1">
    <citation type="submission" date="2019-12" db="EMBL/GenBank/DDBJ databases">
        <title>Genomic-based taxomic classification of the family Erythrobacteraceae.</title>
        <authorList>
            <person name="Xu L."/>
        </authorList>
    </citation>
    <scope>NUCLEOTIDE SEQUENCE [LARGE SCALE GENOMIC DNA]</scope>
    <source>
        <strain evidence="2 3">KEMB 9005-328</strain>
    </source>
</reference>
<feature type="compositionally biased region" description="Basic and acidic residues" evidence="1">
    <location>
        <begin position="21"/>
        <end position="31"/>
    </location>
</feature>
<dbReference type="InterPro" id="IPR019632">
    <property type="entry name" value="DUF2497"/>
</dbReference>
<dbReference type="AlphaFoldDB" id="A0A845AEY9"/>
<sequence length="177" mass="19534">MHQPGEPSVEEILQSIKKVISRDGAEMDARRPFATQRNAPVGEPAEQVSEDGADEVLELAPDAMIAFAEDETSAMEHDENWSDEDETAAPQDHDIDDNEPLTGETTRSAMRENLAALAMLSQPGAQPRIVRSGETSLEQLTRELLRPMLAKWLDEHLPPMVEELVKAEIARIAGKRG</sequence>
<dbReference type="OrthoDB" id="7189469at2"/>
<accession>A0A845AEY9</accession>
<evidence type="ECO:0000313" key="3">
    <source>
        <dbReference type="Proteomes" id="UP000439780"/>
    </source>
</evidence>
<protein>
    <submittedName>
        <fullName evidence="2">DUF2497 domain-containing protein</fullName>
    </submittedName>
</protein>
<keyword evidence="3" id="KW-1185">Reference proteome</keyword>
<comment type="caution">
    <text evidence="2">The sequence shown here is derived from an EMBL/GenBank/DDBJ whole genome shotgun (WGS) entry which is preliminary data.</text>
</comment>